<feature type="transmembrane region" description="Helical" evidence="11">
    <location>
        <begin position="168"/>
        <end position="188"/>
    </location>
</feature>
<evidence type="ECO:0000256" key="5">
    <source>
        <dbReference type="ARBA" id="ARBA00022679"/>
    </source>
</evidence>
<evidence type="ECO:0000256" key="7">
    <source>
        <dbReference type="ARBA" id="ARBA00022777"/>
    </source>
</evidence>
<dbReference type="SMART" id="SM00388">
    <property type="entry name" value="HisKA"/>
    <property type="match status" value="1"/>
</dbReference>
<evidence type="ECO:0000256" key="9">
    <source>
        <dbReference type="ARBA" id="ARBA00023012"/>
    </source>
</evidence>
<dbReference type="CDD" id="cd00075">
    <property type="entry name" value="HATPase"/>
    <property type="match status" value="1"/>
</dbReference>
<sequence>MKPISLAKKIYLHFFIIGSSVFSLIGISLYLFSTNYANLAVKESMFGMSEDIQEQLSFNSNRELVYQSDNVAEKWGYDALYNNLVFRVTHGETNETLLQSTSNITSSAALQALMDNQDIPVGYSHLKGIDRYRIETEIDNVPVNIYLGRNDLLGELANEAVMPALSQVSIFIIIAAFFVFMLVGYLSIRSIVKPVKSVAAQLARVRPEQLNFRLSEQGLPVEIVPIVHSLNQAIARVETGFDEQKRFVANAAHELKTPLAILNTRVELAKLDKNTHAGILADVSYMTRVVQQLLDLSRAQSLDAYAKQSLSITPLAKEACMMLAPLSVTLNKQLELEIDENGEVFAGDQSSIHIMIKNLIENALRHSAEGALIKVHASGNSISVMDSGPGIDIQNYEKIFERFWRKEQSSMTGSGLGLAIVKEVVDLHHATLDVTCKNTLGGATFSVTFSTLNS</sequence>
<comment type="caution">
    <text evidence="14">The sequence shown here is derived from an EMBL/GenBank/DDBJ whole genome shotgun (WGS) entry which is preliminary data.</text>
</comment>
<dbReference type="CDD" id="cd00082">
    <property type="entry name" value="HisKA"/>
    <property type="match status" value="1"/>
</dbReference>
<dbReference type="PANTHER" id="PTHR45436">
    <property type="entry name" value="SENSOR HISTIDINE KINASE YKOH"/>
    <property type="match status" value="1"/>
</dbReference>
<dbReference type="InterPro" id="IPR004358">
    <property type="entry name" value="Sig_transdc_His_kin-like_C"/>
</dbReference>
<dbReference type="Gene3D" id="3.30.565.10">
    <property type="entry name" value="Histidine kinase-like ATPase, C-terminal domain"/>
    <property type="match status" value="1"/>
</dbReference>
<dbReference type="Gene3D" id="1.10.287.130">
    <property type="match status" value="1"/>
</dbReference>
<evidence type="ECO:0000256" key="1">
    <source>
        <dbReference type="ARBA" id="ARBA00000085"/>
    </source>
</evidence>
<dbReference type="InterPro" id="IPR003661">
    <property type="entry name" value="HisK_dim/P_dom"/>
</dbReference>
<keyword evidence="6 11" id="KW-0812">Transmembrane</keyword>
<feature type="transmembrane region" description="Helical" evidence="11">
    <location>
        <begin position="12"/>
        <end position="32"/>
    </location>
</feature>
<dbReference type="InterPro" id="IPR005467">
    <property type="entry name" value="His_kinase_dom"/>
</dbReference>
<evidence type="ECO:0000256" key="8">
    <source>
        <dbReference type="ARBA" id="ARBA00022989"/>
    </source>
</evidence>
<keyword evidence="10 11" id="KW-0472">Membrane</keyword>
<proteinExistence type="predicted"/>
<dbReference type="SUPFAM" id="SSF55874">
    <property type="entry name" value="ATPase domain of HSP90 chaperone/DNA topoisomerase II/histidine kinase"/>
    <property type="match status" value="1"/>
</dbReference>
<evidence type="ECO:0000313" key="15">
    <source>
        <dbReference type="Proteomes" id="UP000660708"/>
    </source>
</evidence>
<dbReference type="AlphaFoldDB" id="A0A8I0MW85"/>
<dbReference type="GO" id="GO:0005886">
    <property type="term" value="C:plasma membrane"/>
    <property type="evidence" value="ECO:0007669"/>
    <property type="project" value="TreeGrafter"/>
</dbReference>
<evidence type="ECO:0000313" key="14">
    <source>
        <dbReference type="EMBL" id="MBE0346527.1"/>
    </source>
</evidence>
<dbReference type="SUPFAM" id="SSF47384">
    <property type="entry name" value="Homodimeric domain of signal transducing histidine kinase"/>
    <property type="match status" value="1"/>
</dbReference>
<dbReference type="EMBL" id="AQHF01000022">
    <property type="protein sequence ID" value="MBE0346527.1"/>
    <property type="molecule type" value="Genomic_DNA"/>
</dbReference>
<dbReference type="SMART" id="SM00387">
    <property type="entry name" value="HATPase_c"/>
    <property type="match status" value="1"/>
</dbReference>
<dbReference type="InterPro" id="IPR036890">
    <property type="entry name" value="HATPase_C_sf"/>
</dbReference>
<evidence type="ECO:0000256" key="2">
    <source>
        <dbReference type="ARBA" id="ARBA00004141"/>
    </source>
</evidence>
<dbReference type="Pfam" id="PF00512">
    <property type="entry name" value="HisKA"/>
    <property type="match status" value="1"/>
</dbReference>
<dbReference type="InterPro" id="IPR050428">
    <property type="entry name" value="TCS_sensor_his_kinase"/>
</dbReference>
<dbReference type="InterPro" id="IPR003594">
    <property type="entry name" value="HATPase_dom"/>
</dbReference>
<evidence type="ECO:0000256" key="3">
    <source>
        <dbReference type="ARBA" id="ARBA00012438"/>
    </source>
</evidence>
<keyword evidence="15" id="KW-1185">Reference proteome</keyword>
<evidence type="ECO:0000256" key="11">
    <source>
        <dbReference type="SAM" id="Phobius"/>
    </source>
</evidence>
<dbReference type="EC" id="2.7.13.3" evidence="3"/>
<comment type="catalytic activity">
    <reaction evidence="1">
        <text>ATP + protein L-histidine = ADP + protein N-phospho-L-histidine.</text>
        <dbReference type="EC" id="2.7.13.3"/>
    </reaction>
</comment>
<dbReference type="Pfam" id="PF02518">
    <property type="entry name" value="HATPase_c"/>
    <property type="match status" value="1"/>
</dbReference>
<keyword evidence="8 11" id="KW-1133">Transmembrane helix</keyword>
<evidence type="ECO:0000259" key="13">
    <source>
        <dbReference type="PROSITE" id="PS50885"/>
    </source>
</evidence>
<feature type="domain" description="HAMP" evidence="13">
    <location>
        <begin position="189"/>
        <end position="242"/>
    </location>
</feature>
<protein>
    <recommendedName>
        <fullName evidence="3">histidine kinase</fullName>
        <ecNumber evidence="3">2.7.13.3</ecNumber>
    </recommendedName>
</protein>
<evidence type="ECO:0000256" key="10">
    <source>
        <dbReference type="ARBA" id="ARBA00023136"/>
    </source>
</evidence>
<evidence type="ECO:0000256" key="4">
    <source>
        <dbReference type="ARBA" id="ARBA00022553"/>
    </source>
</evidence>
<dbReference type="InterPro" id="IPR036097">
    <property type="entry name" value="HisK_dim/P_sf"/>
</dbReference>
<dbReference type="PANTHER" id="PTHR45436:SF15">
    <property type="entry name" value="SENSOR HISTIDINE KINASE CUSS"/>
    <property type="match status" value="1"/>
</dbReference>
<dbReference type="GO" id="GO:0000155">
    <property type="term" value="F:phosphorelay sensor kinase activity"/>
    <property type="evidence" value="ECO:0007669"/>
    <property type="project" value="InterPro"/>
</dbReference>
<dbReference type="Proteomes" id="UP000660708">
    <property type="component" value="Unassembled WGS sequence"/>
</dbReference>
<dbReference type="PROSITE" id="PS50885">
    <property type="entry name" value="HAMP"/>
    <property type="match status" value="1"/>
</dbReference>
<keyword evidence="4" id="KW-0597">Phosphoprotein</keyword>
<dbReference type="PRINTS" id="PR00344">
    <property type="entry name" value="BCTRLSENSOR"/>
</dbReference>
<keyword evidence="7 14" id="KW-0418">Kinase</keyword>
<keyword evidence="5" id="KW-0808">Transferase</keyword>
<name>A0A8I0MW85_9GAMM</name>
<keyword evidence="9" id="KW-0902">Two-component regulatory system</keyword>
<dbReference type="PROSITE" id="PS50109">
    <property type="entry name" value="HIS_KIN"/>
    <property type="match status" value="1"/>
</dbReference>
<dbReference type="RefSeq" id="WP_147390620.1">
    <property type="nucleotide sequence ID" value="NZ_AQHF01000022.1"/>
</dbReference>
<gene>
    <name evidence="14" type="primary">qseC</name>
    <name evidence="14" type="ORF">PPEP_a3778</name>
</gene>
<organism evidence="14 15">
    <name type="scientific">Pseudoalteromonas peptidolytica F12-50-A1</name>
    <dbReference type="NCBI Taxonomy" id="1315280"/>
    <lineage>
        <taxon>Bacteria</taxon>
        <taxon>Pseudomonadati</taxon>
        <taxon>Pseudomonadota</taxon>
        <taxon>Gammaproteobacteria</taxon>
        <taxon>Alteromonadales</taxon>
        <taxon>Pseudoalteromonadaceae</taxon>
        <taxon>Pseudoalteromonas</taxon>
    </lineage>
</organism>
<dbReference type="InterPro" id="IPR003660">
    <property type="entry name" value="HAMP_dom"/>
</dbReference>
<evidence type="ECO:0000259" key="12">
    <source>
        <dbReference type="PROSITE" id="PS50109"/>
    </source>
</evidence>
<evidence type="ECO:0000256" key="6">
    <source>
        <dbReference type="ARBA" id="ARBA00022692"/>
    </source>
</evidence>
<reference evidence="14 15" key="1">
    <citation type="submission" date="2015-06" db="EMBL/GenBank/DDBJ databases">
        <title>Genome sequence of Pseudoalteromonas peptidolytica.</title>
        <authorList>
            <person name="Xie B.-B."/>
            <person name="Rong J.-C."/>
            <person name="Qin Q.-L."/>
            <person name="Zhang Y.-Z."/>
        </authorList>
    </citation>
    <scope>NUCLEOTIDE SEQUENCE [LARGE SCALE GENOMIC DNA]</scope>
    <source>
        <strain evidence="14 15">F12-50-A1</strain>
    </source>
</reference>
<accession>A0A8I0MW85</accession>
<comment type="subcellular location">
    <subcellularLocation>
        <location evidence="2">Membrane</location>
        <topology evidence="2">Multi-pass membrane protein</topology>
    </subcellularLocation>
</comment>
<feature type="domain" description="Histidine kinase" evidence="12">
    <location>
        <begin position="250"/>
        <end position="453"/>
    </location>
</feature>